<dbReference type="SUPFAM" id="SSF53756">
    <property type="entry name" value="UDP-Glycosyltransferase/glycogen phosphorylase"/>
    <property type="match status" value="1"/>
</dbReference>
<comment type="subcellular location">
    <subcellularLocation>
        <location evidence="1">Cell membrane</location>
        <topology evidence="1">Peripheral membrane protein</topology>
    </subcellularLocation>
</comment>
<dbReference type="InterPro" id="IPR007554">
    <property type="entry name" value="Glycerophosphate_synth"/>
</dbReference>
<keyword evidence="3" id="KW-1003">Cell membrane</keyword>
<comment type="caution">
    <text evidence="9">The sequence shown here is derived from an EMBL/GenBank/DDBJ whole genome shotgun (WGS) entry which is preliminary data.</text>
</comment>
<feature type="region of interest" description="Disordered" evidence="7">
    <location>
        <begin position="227"/>
        <end position="249"/>
    </location>
</feature>
<feature type="compositionally biased region" description="Low complexity" evidence="7">
    <location>
        <begin position="22"/>
        <end position="38"/>
    </location>
</feature>
<keyword evidence="10" id="KW-1185">Reference proteome</keyword>
<sequence>MAGRLPPRHRQARVPARIRARPVQGGARTRPRPAAAHALPRHRQAQAAARRLRRRRLRLPRHLRTVPRQRRARDGLFVGHVRLRRHRAADGVLHLRPGAVPRPRARFLFRFRGGGPGAFARHHAGGRRRPARAGRARRRVPGGPRRLRRPVLPARRRPGGRPRAGPGRPVRPLKEPHHGATVSPQRNPAKISVVVPFRGTGDHFEDCLESLAGQTLHDIEVLLVDEEPDDGAKRDGAKRGGAKRGGADLGGASVAEEFAERDERFALLRASGELSAADTGAEQAKGRYLAFVESEDALPPYACELMVGTLERTGSDLVGGNVMYVDGNQARPSPLHAVPYATTMEKTHVTRHPALLQDRTVCNKVFRRVFWDAHRFDLPATTQDALTAAQTQVLASAVDVLDTTVYYRRDRTGTATRARYDPAEITERMSLITAVRKFLGDHAPELLSFHDRYALDLDVRALILALPEATWQERERLGELGAAYVELAGRTAAAGLASIRRLETYLLGERMLPELLEVVRFEEAGLRNVPIVRRGRVRQRWYAEYPFFHGAKNDGVERDIPADVYDVTDEIRLFADVDRVEWDVDTLIVEGHAHFDRFDVSSVSDSRIRVWMRDVKTGKEIRLPVERIACPEATIRSDQPSVSYDESGFSVRVEPEYLLDGDEWRTATYELFVEVTAQGRKAVQRLPATAPAVRWTSARQVDEHVAVQPAAGEDDVFVVHVKRAKAVVTRIRRTGDVLELSGWTRRALGTGAAVVAARRHGGGGAEVHGEVTLRQSSVLRMAGGTGFDFTATLPMQSLVSVPDDVGNPGRPHLRDLIDWDIRLTGEGGPIRLTVASNVAAVRYVLPGRGREFALTRTAFGNLRGIERSVRPVVTKAEWDEQGLLTLSGDFACPKTKPDYFVLRRRRSGDEHRVPVTWDGLRFTAAFNPATMTVFGTDLPLSTGTWDVLARAQTGEVSVVVEREKISRLPEWHRAGTHEFEVGVHQKDALFLRSRPGLDEDERGARAQVLLQQHDYPVYLRSPVADVAVFDSHGGTQYNCNPKAVYEELMRRKPELECVWISQDGQFAVDGKARTVLSGSREHYRALARARYIVTNHGLPPWCVKREGQTFVQTWHGTPLKRLGYDLRDMPYRRTERFDLVEREVARWDVLLSPSPFATQTMQRAFRYEGEVLETGYPRNDVLSTPEWESVGGEIRKRLGIPDGKKVVLYAPTWRDDRFHAPGVQGFSLELDIRTMRDVLGDDHVLLIRAHHFVTDKERHAGDGFVIDVSRYPDIAELYMASDVLVTDYSSAMVDYAILGRPIVVYAYDLERYRDHVRGLYLDLEADAPGPVVTTSADVADAVLQAPDGEDRYADVYDRFFVKYCPHDDGQASSRVVDRVFGDVLGG</sequence>
<accession>A0A5D3F4H2</accession>
<dbReference type="GO" id="GO:0047355">
    <property type="term" value="F:CDP-glycerol glycerophosphotransferase activity"/>
    <property type="evidence" value="ECO:0007669"/>
    <property type="project" value="InterPro"/>
</dbReference>
<proteinExistence type="inferred from homology"/>
<keyword evidence="4 9" id="KW-0808">Transferase</keyword>
<dbReference type="InterPro" id="IPR051612">
    <property type="entry name" value="Teichoic_Acid_Biosynth"/>
</dbReference>
<reference evidence="9 10" key="1">
    <citation type="submission" date="2019-08" db="EMBL/GenBank/DDBJ databases">
        <title>Actinomadura sp. nov. CYP1-5 isolated from mountain soil.</title>
        <authorList>
            <person name="Songsumanus A."/>
            <person name="Kuncharoen N."/>
            <person name="Kudo T."/>
            <person name="Yuki M."/>
            <person name="Igarashi Y."/>
            <person name="Tanasupawat S."/>
        </authorList>
    </citation>
    <scope>NUCLEOTIDE SEQUENCE [LARGE SCALE GENOMIC DNA]</scope>
    <source>
        <strain evidence="9 10">CYP1-5</strain>
    </source>
</reference>
<dbReference type="InterPro" id="IPR029044">
    <property type="entry name" value="Nucleotide-diphossugar_trans"/>
</dbReference>
<dbReference type="EMBL" id="VSRQ01000012">
    <property type="protein sequence ID" value="TYK43191.1"/>
    <property type="molecule type" value="Genomic_DNA"/>
</dbReference>
<dbReference type="Gene3D" id="3.40.50.11820">
    <property type="match status" value="1"/>
</dbReference>
<dbReference type="CDD" id="cd00761">
    <property type="entry name" value="Glyco_tranf_GTA_type"/>
    <property type="match status" value="1"/>
</dbReference>
<dbReference type="Gene3D" id="3.40.50.12580">
    <property type="match status" value="1"/>
</dbReference>
<name>A0A5D3F4H2_9ACTN</name>
<dbReference type="InterPro" id="IPR043148">
    <property type="entry name" value="TagF_C"/>
</dbReference>
<dbReference type="SUPFAM" id="SSF53448">
    <property type="entry name" value="Nucleotide-diphospho-sugar transferases"/>
    <property type="match status" value="1"/>
</dbReference>
<feature type="compositionally biased region" description="Basic residues" evidence="7">
    <location>
        <begin position="120"/>
        <end position="160"/>
    </location>
</feature>
<dbReference type="PANTHER" id="PTHR37316">
    <property type="entry name" value="TEICHOIC ACID GLYCEROL-PHOSPHATE PRIMASE"/>
    <property type="match status" value="1"/>
</dbReference>
<keyword evidence="5" id="KW-0777">Teichoic acid biosynthesis</keyword>
<dbReference type="GO" id="GO:0019350">
    <property type="term" value="P:teichoic acid biosynthetic process"/>
    <property type="evidence" value="ECO:0007669"/>
    <property type="project" value="UniProtKB-KW"/>
</dbReference>
<evidence type="ECO:0000256" key="7">
    <source>
        <dbReference type="SAM" id="MobiDB-lite"/>
    </source>
</evidence>
<evidence type="ECO:0000313" key="10">
    <source>
        <dbReference type="Proteomes" id="UP000323505"/>
    </source>
</evidence>
<dbReference type="InterPro" id="IPR043149">
    <property type="entry name" value="TagF_N"/>
</dbReference>
<protein>
    <submittedName>
        <fullName evidence="9">Bifunctional glycosyltransferase family 2 protein/CDP-glycerol:glycerophosphate glycerophosphotransferase</fullName>
    </submittedName>
</protein>
<evidence type="ECO:0000313" key="9">
    <source>
        <dbReference type="EMBL" id="TYK43191.1"/>
    </source>
</evidence>
<keyword evidence="6" id="KW-0472">Membrane</keyword>
<evidence type="ECO:0000256" key="5">
    <source>
        <dbReference type="ARBA" id="ARBA00022944"/>
    </source>
</evidence>
<evidence type="ECO:0000256" key="1">
    <source>
        <dbReference type="ARBA" id="ARBA00004202"/>
    </source>
</evidence>
<dbReference type="Gene3D" id="3.90.550.10">
    <property type="entry name" value="Spore Coat Polysaccharide Biosynthesis Protein SpsA, Chain A"/>
    <property type="match status" value="1"/>
</dbReference>
<dbReference type="Pfam" id="PF00535">
    <property type="entry name" value="Glycos_transf_2"/>
    <property type="match status" value="1"/>
</dbReference>
<feature type="compositionally biased region" description="Low complexity" evidence="7">
    <location>
        <begin position="161"/>
        <end position="170"/>
    </location>
</feature>
<evidence type="ECO:0000256" key="4">
    <source>
        <dbReference type="ARBA" id="ARBA00022679"/>
    </source>
</evidence>
<organism evidence="9 10">
    <name type="scientific">Actinomadura decatromicini</name>
    <dbReference type="NCBI Taxonomy" id="2604572"/>
    <lineage>
        <taxon>Bacteria</taxon>
        <taxon>Bacillati</taxon>
        <taxon>Actinomycetota</taxon>
        <taxon>Actinomycetes</taxon>
        <taxon>Streptosporangiales</taxon>
        <taxon>Thermomonosporaceae</taxon>
        <taxon>Actinomadura</taxon>
    </lineage>
</organism>
<evidence type="ECO:0000256" key="6">
    <source>
        <dbReference type="ARBA" id="ARBA00023136"/>
    </source>
</evidence>
<dbReference type="Pfam" id="PF04464">
    <property type="entry name" value="Glyphos_transf"/>
    <property type="match status" value="1"/>
</dbReference>
<dbReference type="PANTHER" id="PTHR37316:SF3">
    <property type="entry name" value="TEICHOIC ACID GLYCEROL-PHOSPHATE TRANSFERASE"/>
    <property type="match status" value="1"/>
</dbReference>
<dbReference type="InterPro" id="IPR001173">
    <property type="entry name" value="Glyco_trans_2-like"/>
</dbReference>
<feature type="region of interest" description="Disordered" evidence="7">
    <location>
        <begin position="118"/>
        <end position="188"/>
    </location>
</feature>
<evidence type="ECO:0000259" key="8">
    <source>
        <dbReference type="Pfam" id="PF00535"/>
    </source>
</evidence>
<gene>
    <name evidence="9" type="ORF">FXF68_38860</name>
</gene>
<feature type="region of interest" description="Disordered" evidence="7">
    <location>
        <begin position="22"/>
        <end position="44"/>
    </location>
</feature>
<dbReference type="Proteomes" id="UP000323505">
    <property type="component" value="Unassembled WGS sequence"/>
</dbReference>
<comment type="similarity">
    <text evidence="2">Belongs to the CDP-glycerol glycerophosphotransferase family.</text>
</comment>
<evidence type="ECO:0000256" key="2">
    <source>
        <dbReference type="ARBA" id="ARBA00010488"/>
    </source>
</evidence>
<dbReference type="GO" id="GO:0005886">
    <property type="term" value="C:plasma membrane"/>
    <property type="evidence" value="ECO:0007669"/>
    <property type="project" value="UniProtKB-SubCell"/>
</dbReference>
<evidence type="ECO:0000256" key="3">
    <source>
        <dbReference type="ARBA" id="ARBA00022475"/>
    </source>
</evidence>
<feature type="domain" description="Glycosyltransferase 2-like" evidence="8">
    <location>
        <begin position="253"/>
        <end position="368"/>
    </location>
</feature>